<proteinExistence type="predicted"/>
<comment type="caution">
    <text evidence="1">The sequence shown here is derived from an EMBL/GenBank/DDBJ whole genome shotgun (WGS) entry which is preliminary data.</text>
</comment>
<keyword evidence="2" id="KW-1185">Reference proteome</keyword>
<evidence type="ECO:0000313" key="1">
    <source>
        <dbReference type="EMBL" id="KAJ1132311.1"/>
    </source>
</evidence>
<dbReference type="EMBL" id="JANPWB010000011">
    <property type="protein sequence ID" value="KAJ1132311.1"/>
    <property type="molecule type" value="Genomic_DNA"/>
</dbReference>
<evidence type="ECO:0000313" key="2">
    <source>
        <dbReference type="Proteomes" id="UP001066276"/>
    </source>
</evidence>
<accession>A0AAV7PYH8</accession>
<dbReference type="AlphaFoldDB" id="A0AAV7PYH8"/>
<dbReference type="Proteomes" id="UP001066276">
    <property type="component" value="Chromosome 7"/>
</dbReference>
<protein>
    <submittedName>
        <fullName evidence="1">Uncharacterized protein</fullName>
    </submittedName>
</protein>
<name>A0AAV7PYH8_PLEWA</name>
<gene>
    <name evidence="1" type="ORF">NDU88_010637</name>
</gene>
<organism evidence="1 2">
    <name type="scientific">Pleurodeles waltl</name>
    <name type="common">Iberian ribbed newt</name>
    <dbReference type="NCBI Taxonomy" id="8319"/>
    <lineage>
        <taxon>Eukaryota</taxon>
        <taxon>Metazoa</taxon>
        <taxon>Chordata</taxon>
        <taxon>Craniata</taxon>
        <taxon>Vertebrata</taxon>
        <taxon>Euteleostomi</taxon>
        <taxon>Amphibia</taxon>
        <taxon>Batrachia</taxon>
        <taxon>Caudata</taxon>
        <taxon>Salamandroidea</taxon>
        <taxon>Salamandridae</taxon>
        <taxon>Pleurodelinae</taxon>
        <taxon>Pleurodeles</taxon>
    </lineage>
</organism>
<reference evidence="1" key="1">
    <citation type="journal article" date="2022" name="bioRxiv">
        <title>Sequencing and chromosome-scale assembly of the giantPleurodeles waltlgenome.</title>
        <authorList>
            <person name="Brown T."/>
            <person name="Elewa A."/>
            <person name="Iarovenko S."/>
            <person name="Subramanian E."/>
            <person name="Araus A.J."/>
            <person name="Petzold A."/>
            <person name="Susuki M."/>
            <person name="Suzuki K.-i.T."/>
            <person name="Hayashi T."/>
            <person name="Toyoda A."/>
            <person name="Oliveira C."/>
            <person name="Osipova E."/>
            <person name="Leigh N.D."/>
            <person name="Simon A."/>
            <person name="Yun M.H."/>
        </authorList>
    </citation>
    <scope>NUCLEOTIDE SEQUENCE</scope>
    <source>
        <strain evidence="1">20211129_DDA</strain>
        <tissue evidence="1">Liver</tissue>
    </source>
</reference>
<sequence length="108" mass="11872">MDLRRYFPHGEGVRRFPARGPVSSVGHGIPRCPGVCAWIPGLVVQLRVIPVGCAWNFLPHGRRCVGFLSGSRAPLSRRAMRQSSGRTTGVRSIFSLRGRAASFRVGMR</sequence>